<feature type="transmembrane region" description="Helical" evidence="1">
    <location>
        <begin position="29"/>
        <end position="47"/>
    </location>
</feature>
<dbReference type="InterPro" id="IPR019253">
    <property type="entry name" value="DUF2244_TM"/>
</dbReference>
<reference evidence="2 3" key="1">
    <citation type="submission" date="2019-03" db="EMBL/GenBank/DDBJ databases">
        <title>Genomic Encyclopedia of Type Strains, Phase IV (KMG-IV): sequencing the most valuable type-strain genomes for metagenomic binning, comparative biology and taxonomic classification.</title>
        <authorList>
            <person name="Goeker M."/>
        </authorList>
    </citation>
    <scope>NUCLEOTIDE SEQUENCE [LARGE SCALE GENOMIC DNA]</scope>
    <source>
        <strain evidence="2 3">DSM 26377</strain>
    </source>
</reference>
<gene>
    <name evidence="2" type="ORF">DFR24_4190</name>
</gene>
<dbReference type="OrthoDB" id="7062615at2"/>
<proteinExistence type="predicted"/>
<evidence type="ECO:0000313" key="3">
    <source>
        <dbReference type="Proteomes" id="UP000295341"/>
    </source>
</evidence>
<keyword evidence="3" id="KW-1185">Reference proteome</keyword>
<sequence>MSDPLDLAIGASLETRFVLSPNASLSVRGAWAFMILVSLATLGTASWCAAHGFWPVLPFAGLELAAVGWALAVSLRRNRYREVVSFERERVRIEFGVVGQGAAARVELPRGWTRTWIERDAERRHAPTRLLLGCSGQQVQIGRCLTDEEREVLVRRFGQLLKVRFGRDDDRAAHSEMTLGEG</sequence>
<dbReference type="RefSeq" id="WP_133883343.1">
    <property type="nucleotide sequence ID" value="NZ_MWIN01000013.1"/>
</dbReference>
<keyword evidence="1" id="KW-0812">Transmembrane</keyword>
<evidence type="ECO:0000256" key="1">
    <source>
        <dbReference type="SAM" id="Phobius"/>
    </source>
</evidence>
<evidence type="ECO:0000313" key="2">
    <source>
        <dbReference type="EMBL" id="TDU25745.1"/>
    </source>
</evidence>
<protein>
    <submittedName>
        <fullName evidence="2">Putative membrane protein</fullName>
    </submittedName>
</protein>
<comment type="caution">
    <text evidence="2">The sequence shown here is derived from an EMBL/GenBank/DDBJ whole genome shotgun (WGS) entry which is preliminary data.</text>
</comment>
<dbReference type="EMBL" id="SOBT01000011">
    <property type="protein sequence ID" value="TDU25745.1"/>
    <property type="molecule type" value="Genomic_DNA"/>
</dbReference>
<accession>A0A4S3K479</accession>
<keyword evidence="1" id="KW-0472">Membrane</keyword>
<name>A0A4S3K479_9GAMM</name>
<feature type="transmembrane region" description="Helical" evidence="1">
    <location>
        <begin position="53"/>
        <end position="72"/>
    </location>
</feature>
<keyword evidence="1" id="KW-1133">Transmembrane helix</keyword>
<dbReference type="Proteomes" id="UP000295341">
    <property type="component" value="Unassembled WGS sequence"/>
</dbReference>
<dbReference type="Pfam" id="PF10003">
    <property type="entry name" value="DUF2244"/>
    <property type="match status" value="1"/>
</dbReference>
<dbReference type="AlphaFoldDB" id="A0A4S3K479"/>
<organism evidence="2 3">
    <name type="scientific">Panacagrimonas perspica</name>
    <dbReference type="NCBI Taxonomy" id="381431"/>
    <lineage>
        <taxon>Bacteria</taxon>
        <taxon>Pseudomonadati</taxon>
        <taxon>Pseudomonadota</taxon>
        <taxon>Gammaproteobacteria</taxon>
        <taxon>Nevskiales</taxon>
        <taxon>Nevskiaceae</taxon>
        <taxon>Panacagrimonas</taxon>
    </lineage>
</organism>